<dbReference type="OrthoDB" id="3173376at2"/>
<dbReference type="PANTHER" id="PTHR30055">
    <property type="entry name" value="HTH-TYPE TRANSCRIPTIONAL REGULATOR RUTR"/>
    <property type="match status" value="1"/>
</dbReference>
<keyword evidence="7" id="KW-1185">Reference proteome</keyword>
<evidence type="ECO:0000256" key="1">
    <source>
        <dbReference type="ARBA" id="ARBA00023015"/>
    </source>
</evidence>
<dbReference type="Proteomes" id="UP000053244">
    <property type="component" value="Unassembled WGS sequence"/>
</dbReference>
<dbReference type="PROSITE" id="PS50977">
    <property type="entry name" value="HTH_TETR_2"/>
    <property type="match status" value="1"/>
</dbReference>
<accession>A0A0X3V4G3</accession>
<dbReference type="EMBL" id="LLZH01000047">
    <property type="protein sequence ID" value="KUL39554.1"/>
    <property type="molecule type" value="Genomic_DNA"/>
</dbReference>
<dbReference type="InterPro" id="IPR025996">
    <property type="entry name" value="MT1864/Rv1816-like_C"/>
</dbReference>
<name>A0A0X3V4G3_9ACTN</name>
<dbReference type="InterPro" id="IPR009057">
    <property type="entry name" value="Homeodomain-like_sf"/>
</dbReference>
<dbReference type="InterPro" id="IPR036271">
    <property type="entry name" value="Tet_transcr_reg_TetR-rel_C_sf"/>
</dbReference>
<dbReference type="GO" id="GO:0003700">
    <property type="term" value="F:DNA-binding transcription factor activity"/>
    <property type="evidence" value="ECO:0007669"/>
    <property type="project" value="TreeGrafter"/>
</dbReference>
<feature type="domain" description="HTH tetR-type" evidence="5">
    <location>
        <begin position="9"/>
        <end position="69"/>
    </location>
</feature>
<dbReference type="SUPFAM" id="SSF48498">
    <property type="entry name" value="Tetracyclin repressor-like, C-terminal domain"/>
    <property type="match status" value="1"/>
</dbReference>
<dbReference type="InterPro" id="IPR050109">
    <property type="entry name" value="HTH-type_TetR-like_transc_reg"/>
</dbReference>
<evidence type="ECO:0000256" key="2">
    <source>
        <dbReference type="ARBA" id="ARBA00023125"/>
    </source>
</evidence>
<dbReference type="Gene3D" id="1.10.357.10">
    <property type="entry name" value="Tetracycline Repressor, domain 2"/>
    <property type="match status" value="1"/>
</dbReference>
<evidence type="ECO:0000313" key="7">
    <source>
        <dbReference type="Proteomes" id="UP000053244"/>
    </source>
</evidence>
<evidence type="ECO:0000259" key="5">
    <source>
        <dbReference type="PROSITE" id="PS50977"/>
    </source>
</evidence>
<comment type="caution">
    <text evidence="6">The sequence shown here is derived from an EMBL/GenBank/DDBJ whole genome shotgun (WGS) entry which is preliminary data.</text>
</comment>
<proteinExistence type="predicted"/>
<keyword evidence="3" id="KW-0804">Transcription</keyword>
<dbReference type="Pfam" id="PF00440">
    <property type="entry name" value="TetR_N"/>
    <property type="match status" value="1"/>
</dbReference>
<gene>
    <name evidence="6" type="ORF">ADL15_09145</name>
</gene>
<evidence type="ECO:0000256" key="4">
    <source>
        <dbReference type="PROSITE-ProRule" id="PRU00335"/>
    </source>
</evidence>
<reference evidence="6 7" key="1">
    <citation type="submission" date="2015-10" db="EMBL/GenBank/DDBJ databases">
        <authorList>
            <person name="Gilbert D.G."/>
        </authorList>
    </citation>
    <scope>NUCLEOTIDE SEQUENCE [LARGE SCALE GENOMIC DNA]</scope>
    <source>
        <strain evidence="6 7">NRRL B-16712</strain>
    </source>
</reference>
<keyword evidence="2 4" id="KW-0238">DNA-binding</keyword>
<dbReference type="PANTHER" id="PTHR30055:SF220">
    <property type="entry name" value="TETR-FAMILY REGULATORY PROTEIN"/>
    <property type="match status" value="1"/>
</dbReference>
<evidence type="ECO:0000313" key="6">
    <source>
        <dbReference type="EMBL" id="KUL39554.1"/>
    </source>
</evidence>
<dbReference type="Pfam" id="PF13305">
    <property type="entry name" value="TetR_C_33"/>
    <property type="match status" value="1"/>
</dbReference>
<dbReference type="PRINTS" id="PR00455">
    <property type="entry name" value="HTHTETR"/>
</dbReference>
<protein>
    <submittedName>
        <fullName evidence="6">TetR family transcriptional regulator</fullName>
    </submittedName>
</protein>
<dbReference type="RefSeq" id="WP_067687138.1">
    <property type="nucleotide sequence ID" value="NZ_LLZH01000047.1"/>
</dbReference>
<dbReference type="GO" id="GO:0000976">
    <property type="term" value="F:transcription cis-regulatory region binding"/>
    <property type="evidence" value="ECO:0007669"/>
    <property type="project" value="TreeGrafter"/>
</dbReference>
<feature type="DNA-binding region" description="H-T-H motif" evidence="4">
    <location>
        <begin position="32"/>
        <end position="51"/>
    </location>
</feature>
<organism evidence="6 7">
    <name type="scientific">Actinoplanes awajinensis subsp. mycoplanecinus</name>
    <dbReference type="NCBI Taxonomy" id="135947"/>
    <lineage>
        <taxon>Bacteria</taxon>
        <taxon>Bacillati</taxon>
        <taxon>Actinomycetota</taxon>
        <taxon>Actinomycetes</taxon>
        <taxon>Micromonosporales</taxon>
        <taxon>Micromonosporaceae</taxon>
        <taxon>Actinoplanes</taxon>
    </lineage>
</organism>
<keyword evidence="1" id="KW-0805">Transcription regulation</keyword>
<dbReference type="SUPFAM" id="SSF46689">
    <property type="entry name" value="Homeodomain-like"/>
    <property type="match status" value="1"/>
</dbReference>
<evidence type="ECO:0000256" key="3">
    <source>
        <dbReference type="ARBA" id="ARBA00023163"/>
    </source>
</evidence>
<sequence>MSRPSYHHGDLRRALLTAAAEAITESGVTALSMRDLARRAGVSHAAPSHHFTDKAGLLTALATDGFEQLTKALATSRLASNSLLELGVTYLRFALAHRAQFEVMFRTDLYHAEDPELLAARRQAADALYAGMTDLPDAPLAGPIAASPARPAREGTSELVPDEVREVGLAAWSMVHGFATLWLSGAFPESAHEDPVEAARRILSRVRQMGL</sequence>
<dbReference type="InterPro" id="IPR001647">
    <property type="entry name" value="HTH_TetR"/>
</dbReference>
<dbReference type="AlphaFoldDB" id="A0A0X3V4G3"/>